<proteinExistence type="predicted"/>
<comment type="caution">
    <text evidence="1">The sequence shown here is derived from an EMBL/GenBank/DDBJ whole genome shotgun (WGS) entry which is preliminary data.</text>
</comment>
<evidence type="ECO:0000313" key="1">
    <source>
        <dbReference type="EMBL" id="KRY94193.1"/>
    </source>
</evidence>
<gene>
    <name evidence="1" type="ORF">T4C_383</name>
</gene>
<dbReference type="AlphaFoldDB" id="A0A0V1G7K4"/>
<sequence length="35" mass="4259">MIFSNFEFIPFYYSKRIGNKYAVRVLPIVILMFLK</sequence>
<accession>A0A0V1G7K4</accession>
<evidence type="ECO:0000313" key="2">
    <source>
        <dbReference type="Proteomes" id="UP000054826"/>
    </source>
</evidence>
<reference evidence="1 2" key="1">
    <citation type="submission" date="2015-01" db="EMBL/GenBank/DDBJ databases">
        <title>Evolution of Trichinella species and genotypes.</title>
        <authorList>
            <person name="Korhonen P.K."/>
            <person name="Edoardo P."/>
            <person name="Giuseppe L.R."/>
            <person name="Gasser R.B."/>
        </authorList>
    </citation>
    <scope>NUCLEOTIDE SEQUENCE [LARGE SCALE GENOMIC DNA]</scope>
    <source>
        <strain evidence="1">ISS176</strain>
    </source>
</reference>
<name>A0A0V1G7K4_TRIPS</name>
<protein>
    <submittedName>
        <fullName evidence="1">Uncharacterized protein</fullName>
    </submittedName>
</protein>
<organism evidence="1 2">
    <name type="scientific">Trichinella pseudospiralis</name>
    <name type="common">Parasitic roundworm</name>
    <dbReference type="NCBI Taxonomy" id="6337"/>
    <lineage>
        <taxon>Eukaryota</taxon>
        <taxon>Metazoa</taxon>
        <taxon>Ecdysozoa</taxon>
        <taxon>Nematoda</taxon>
        <taxon>Enoplea</taxon>
        <taxon>Dorylaimia</taxon>
        <taxon>Trichinellida</taxon>
        <taxon>Trichinellidae</taxon>
        <taxon>Trichinella</taxon>
    </lineage>
</organism>
<dbReference type="EMBL" id="JYDV01006042">
    <property type="protein sequence ID" value="KRY94193.1"/>
    <property type="molecule type" value="Genomic_DNA"/>
</dbReference>
<dbReference type="Proteomes" id="UP000054826">
    <property type="component" value="Unassembled WGS sequence"/>
</dbReference>